<sequence length="70" mass="7796">MEDVGGRLNVISQRALPPGVWDKVCSRLLHFKRHLQGNLDGFGQADEEILSLVSELGGPWMGECFEEVVE</sequence>
<name>A0A8H6G6N4_9LECA</name>
<proteinExistence type="predicted"/>
<dbReference type="AlphaFoldDB" id="A0A8H6G6N4"/>
<evidence type="ECO:0000313" key="2">
    <source>
        <dbReference type="Proteomes" id="UP000578531"/>
    </source>
</evidence>
<gene>
    <name evidence="1" type="ORF">HO173_000090</name>
</gene>
<keyword evidence="2" id="KW-1185">Reference proteome</keyword>
<comment type="caution">
    <text evidence="1">The sequence shown here is derived from an EMBL/GenBank/DDBJ whole genome shotgun (WGS) entry which is preliminary data.</text>
</comment>
<dbReference type="RefSeq" id="XP_037170620.1">
    <property type="nucleotide sequence ID" value="XM_037302041.1"/>
</dbReference>
<protein>
    <submittedName>
        <fullName evidence="1">Uncharacterized protein</fullName>
    </submittedName>
</protein>
<evidence type="ECO:0000313" key="1">
    <source>
        <dbReference type="EMBL" id="KAF6241380.1"/>
    </source>
</evidence>
<accession>A0A8H6G6N4</accession>
<dbReference type="GeneID" id="59281770"/>
<reference evidence="1 2" key="1">
    <citation type="journal article" date="2020" name="Genomics">
        <title>Complete, high-quality genomes from long-read metagenomic sequencing of two wolf lichen thalli reveals enigmatic genome architecture.</title>
        <authorList>
            <person name="McKenzie S.K."/>
            <person name="Walston R.F."/>
            <person name="Allen J.L."/>
        </authorList>
    </citation>
    <scope>NUCLEOTIDE SEQUENCE [LARGE SCALE GENOMIC DNA]</scope>
    <source>
        <strain evidence="1">WasteWater2</strain>
    </source>
</reference>
<dbReference type="EMBL" id="JACCJC010000001">
    <property type="protein sequence ID" value="KAF6241380.1"/>
    <property type="molecule type" value="Genomic_DNA"/>
</dbReference>
<organism evidence="1 2">
    <name type="scientific">Letharia columbiana</name>
    <dbReference type="NCBI Taxonomy" id="112416"/>
    <lineage>
        <taxon>Eukaryota</taxon>
        <taxon>Fungi</taxon>
        <taxon>Dikarya</taxon>
        <taxon>Ascomycota</taxon>
        <taxon>Pezizomycotina</taxon>
        <taxon>Lecanoromycetes</taxon>
        <taxon>OSLEUM clade</taxon>
        <taxon>Lecanoromycetidae</taxon>
        <taxon>Lecanorales</taxon>
        <taxon>Lecanorineae</taxon>
        <taxon>Parmeliaceae</taxon>
        <taxon>Letharia</taxon>
    </lineage>
</organism>
<dbReference type="Proteomes" id="UP000578531">
    <property type="component" value="Unassembled WGS sequence"/>
</dbReference>